<dbReference type="InterPro" id="IPR001660">
    <property type="entry name" value="SAM"/>
</dbReference>
<evidence type="ECO:0000256" key="9">
    <source>
        <dbReference type="ARBA" id="ARBA00023136"/>
    </source>
</evidence>
<reference evidence="16" key="1">
    <citation type="submission" date="2022-08" db="UniProtKB">
        <authorList>
            <consortium name="EnsemblMetazoa"/>
        </authorList>
    </citation>
    <scope>IDENTIFICATION</scope>
    <source>
        <strain evidence="16">05x7-T-G4-1.051#20</strain>
    </source>
</reference>
<name>A0A8W8NW06_MAGGI</name>
<evidence type="ECO:0000256" key="2">
    <source>
        <dbReference type="ARBA" id="ARBA00012543"/>
    </source>
</evidence>
<feature type="transmembrane region" description="Helical" evidence="14">
    <location>
        <begin position="240"/>
        <end position="258"/>
    </location>
</feature>
<dbReference type="SUPFAM" id="SSF53448">
    <property type="entry name" value="Nucleotide-diphospho-sugar transferases"/>
    <property type="match status" value="1"/>
</dbReference>
<feature type="region of interest" description="Disordered" evidence="13">
    <location>
        <begin position="1461"/>
        <end position="1496"/>
    </location>
</feature>
<feature type="transmembrane region" description="Helical" evidence="14">
    <location>
        <begin position="917"/>
        <end position="934"/>
    </location>
</feature>
<dbReference type="InterPro" id="IPR013761">
    <property type="entry name" value="SAM/pointed_sf"/>
</dbReference>
<evidence type="ECO:0000259" key="15">
    <source>
        <dbReference type="PROSITE" id="PS50105"/>
    </source>
</evidence>
<dbReference type="GO" id="GO:0006031">
    <property type="term" value="P:chitin biosynthetic process"/>
    <property type="evidence" value="ECO:0007669"/>
    <property type="project" value="TreeGrafter"/>
</dbReference>
<keyword evidence="6 14" id="KW-0812">Transmembrane</keyword>
<feature type="transmembrane region" description="Helical" evidence="14">
    <location>
        <begin position="451"/>
        <end position="475"/>
    </location>
</feature>
<feature type="transmembrane region" description="Helical" evidence="14">
    <location>
        <begin position="973"/>
        <end position="995"/>
    </location>
</feature>
<dbReference type="Pfam" id="PF03142">
    <property type="entry name" value="Chitin_synth_2"/>
    <property type="match status" value="1"/>
</dbReference>
<proteinExistence type="inferred from homology"/>
<feature type="region of interest" description="Disordered" evidence="13">
    <location>
        <begin position="1073"/>
        <end position="1146"/>
    </location>
</feature>
<dbReference type="PANTHER" id="PTHR22914:SF41">
    <property type="entry name" value="CHITIN SYNTHASE 7"/>
    <property type="match status" value="1"/>
</dbReference>
<feature type="compositionally biased region" description="Basic residues" evidence="13">
    <location>
        <begin position="1461"/>
        <end position="1472"/>
    </location>
</feature>
<comment type="catalytic activity">
    <reaction evidence="12">
        <text>[(1-&gt;4)-N-acetyl-beta-D-glucosaminyl](n) + UDP-N-acetyl-alpha-D-glucosamine = [(1-&gt;4)-N-acetyl-beta-D-glucosaminyl](n+1) + UDP + H(+)</text>
        <dbReference type="Rhea" id="RHEA:16637"/>
        <dbReference type="Rhea" id="RHEA-COMP:9593"/>
        <dbReference type="Rhea" id="RHEA-COMP:9595"/>
        <dbReference type="ChEBI" id="CHEBI:15378"/>
        <dbReference type="ChEBI" id="CHEBI:17029"/>
        <dbReference type="ChEBI" id="CHEBI:57705"/>
        <dbReference type="ChEBI" id="CHEBI:58223"/>
        <dbReference type="EC" id="2.4.1.16"/>
    </reaction>
</comment>
<feature type="transmembrane region" description="Helical" evidence="14">
    <location>
        <begin position="1386"/>
        <end position="1405"/>
    </location>
</feature>
<feature type="transmembrane region" description="Helical" evidence="14">
    <location>
        <begin position="183"/>
        <end position="201"/>
    </location>
</feature>
<dbReference type="FunFam" id="3.90.550.10:FF:000139">
    <property type="entry name" value="Chitin synthase 8"/>
    <property type="match status" value="1"/>
</dbReference>
<feature type="transmembrane region" description="Helical" evidence="14">
    <location>
        <begin position="213"/>
        <end position="234"/>
    </location>
</feature>
<dbReference type="OMA" id="SHIFMDG"/>
<feature type="region of interest" description="Disordered" evidence="13">
    <location>
        <begin position="276"/>
        <end position="299"/>
    </location>
</feature>
<dbReference type="Proteomes" id="UP000005408">
    <property type="component" value="Unassembled WGS sequence"/>
</dbReference>
<dbReference type="GO" id="GO:0004100">
    <property type="term" value="F:chitin synthase activity"/>
    <property type="evidence" value="ECO:0007669"/>
    <property type="project" value="UniProtKB-EC"/>
</dbReference>
<feature type="transmembrane region" description="Helical" evidence="14">
    <location>
        <begin position="380"/>
        <end position="402"/>
    </location>
</feature>
<evidence type="ECO:0000256" key="4">
    <source>
        <dbReference type="ARBA" id="ARBA00022676"/>
    </source>
</evidence>
<dbReference type="SMART" id="SM00454">
    <property type="entry name" value="SAM"/>
    <property type="match status" value="2"/>
</dbReference>
<dbReference type="EnsemblMetazoa" id="G7644.2">
    <property type="protein sequence ID" value="G7644.2:cds"/>
    <property type="gene ID" value="G7644"/>
</dbReference>
<feature type="compositionally biased region" description="Acidic residues" evidence="13">
    <location>
        <begin position="1130"/>
        <end position="1146"/>
    </location>
</feature>
<keyword evidence="10" id="KW-0325">Glycoprotein</keyword>
<feature type="transmembrane region" description="Helical" evidence="14">
    <location>
        <begin position="409"/>
        <end position="431"/>
    </location>
</feature>
<evidence type="ECO:0000256" key="12">
    <source>
        <dbReference type="ARBA" id="ARBA00048014"/>
    </source>
</evidence>
<feature type="transmembrane region" description="Helical" evidence="14">
    <location>
        <begin position="71"/>
        <end position="98"/>
    </location>
</feature>
<keyword evidence="3" id="KW-1003">Cell membrane</keyword>
<dbReference type="Gene3D" id="1.10.150.50">
    <property type="entry name" value="Transcription Factor, Ets-1"/>
    <property type="match status" value="2"/>
</dbReference>
<evidence type="ECO:0000313" key="16">
    <source>
        <dbReference type="EnsemblMetazoa" id="G7644.2:cds"/>
    </source>
</evidence>
<feature type="transmembrane region" description="Helical" evidence="14">
    <location>
        <begin position="336"/>
        <end position="360"/>
    </location>
</feature>
<feature type="transmembrane region" description="Helical" evidence="14">
    <location>
        <begin position="885"/>
        <end position="905"/>
    </location>
</feature>
<dbReference type="PROSITE" id="PS50105">
    <property type="entry name" value="SAM_DOMAIN"/>
    <property type="match status" value="2"/>
</dbReference>
<keyword evidence="4" id="KW-0328">Glycosyltransferase</keyword>
<dbReference type="PANTHER" id="PTHR22914">
    <property type="entry name" value="CHITIN SYNTHASE"/>
    <property type="match status" value="1"/>
</dbReference>
<comment type="subcellular location">
    <subcellularLocation>
        <location evidence="1">Cell membrane</location>
        <topology evidence="1">Multi-pass membrane protein</topology>
    </subcellularLocation>
</comment>
<evidence type="ECO:0000256" key="14">
    <source>
        <dbReference type="SAM" id="Phobius"/>
    </source>
</evidence>
<keyword evidence="7 14" id="KW-1133">Transmembrane helix</keyword>
<evidence type="ECO:0000256" key="10">
    <source>
        <dbReference type="ARBA" id="ARBA00023180"/>
    </source>
</evidence>
<evidence type="ECO:0000256" key="11">
    <source>
        <dbReference type="ARBA" id="ARBA00046329"/>
    </source>
</evidence>
<organism evidence="16 17">
    <name type="scientific">Magallana gigas</name>
    <name type="common">Pacific oyster</name>
    <name type="synonym">Crassostrea gigas</name>
    <dbReference type="NCBI Taxonomy" id="29159"/>
    <lineage>
        <taxon>Eukaryota</taxon>
        <taxon>Metazoa</taxon>
        <taxon>Spiralia</taxon>
        <taxon>Lophotrochozoa</taxon>
        <taxon>Mollusca</taxon>
        <taxon>Bivalvia</taxon>
        <taxon>Autobranchia</taxon>
        <taxon>Pteriomorphia</taxon>
        <taxon>Ostreida</taxon>
        <taxon>Ostreoidea</taxon>
        <taxon>Ostreidae</taxon>
        <taxon>Magallana</taxon>
    </lineage>
</organism>
<keyword evidence="9 14" id="KW-0472">Membrane</keyword>
<feature type="compositionally biased region" description="Polar residues" evidence="13">
    <location>
        <begin position="1"/>
        <end position="13"/>
    </location>
</feature>
<dbReference type="SUPFAM" id="SSF47769">
    <property type="entry name" value="SAM/Pointed domain"/>
    <property type="match status" value="2"/>
</dbReference>
<dbReference type="CDD" id="cd09487">
    <property type="entry name" value="SAM_superfamily"/>
    <property type="match status" value="1"/>
</dbReference>
<dbReference type="Pfam" id="PF00536">
    <property type="entry name" value="SAM_1"/>
    <property type="match status" value="2"/>
</dbReference>
<dbReference type="Gene3D" id="3.90.550.10">
    <property type="entry name" value="Spore Coat Polysaccharide Biosynthesis Protein SpsA, Chain A"/>
    <property type="match status" value="1"/>
</dbReference>
<feature type="domain" description="SAM" evidence="15">
    <location>
        <begin position="1222"/>
        <end position="1287"/>
    </location>
</feature>
<keyword evidence="17" id="KW-1185">Reference proteome</keyword>
<accession>A0A8W8NW06</accession>
<keyword evidence="8" id="KW-0175">Coiled coil</keyword>
<evidence type="ECO:0000256" key="6">
    <source>
        <dbReference type="ARBA" id="ARBA00022692"/>
    </source>
</evidence>
<feature type="transmembrane region" description="Helical" evidence="14">
    <location>
        <begin position="154"/>
        <end position="177"/>
    </location>
</feature>
<evidence type="ECO:0000256" key="5">
    <source>
        <dbReference type="ARBA" id="ARBA00022679"/>
    </source>
</evidence>
<feature type="region of interest" description="Disordered" evidence="13">
    <location>
        <begin position="1"/>
        <end position="27"/>
    </location>
</feature>
<sequence length="1509" mass="171266">MDPSSRSIASSPLPTVDERAELSGQYTMASPEVKVKRKEEEVDVSYLSVKKQSKIERCTNKSTPHQGPTKLIVILKWATTLIFAAVLLASLVLSKITLFGLVQGLKIEKEVTSRNYQAFFMCLITLVAPNVISLLRSIWNIIGRSDIPWPNKKAAGLIALTTALESTGLCIVIFKTLASGSPASGFSAMQIGFVLPILFHIKKGNRDVSFFRTFSLLSMMLAIAGVGLVIYIYVKKSNEDAWSLVGVVIVFLSMLPYLNKKIYGLTRTPVSTVDQPIPTGSINRSNSSGHFSQGPSSGSDYNSFNSMSSGISIASTNTEPDPINNITSDNAVVWKILLISSLFKIVFIFVVSSLLVQYGMGNMNFIDAWNFHLEWDTDGLFWFFIVHITTSVLAYVTAVFACHTCMDRGAFVIPLIFSSPVSCVLLVVSISCTYIRNALDGTSDYCESSTYIVFSVGAMVLTTLSICFVYGRLFWSVKRLVLLKEIQLFWLPTYNSVMLEQWMYLNRKLSHETEDDDETLTRSDEKTRVYICTTMYRESRKEMQQLLESIGKISQATSDKAKIHFESHVFLDGAVRGDELTEFALQLISLLKDALNIDFILTCTKTTTPYGLRLGWKLPGPCGMTFTIHMKDPKKVKKKKRWSQIMYMSYVLDFLSKQHVDRDGNPIVKDSDCFILTTDADVKFTPESVEALLDLMKRDTSVGAVCARTYPLGEGPLVWYQKFEYAIGHWFQKAAEHVLGSVLCAPGCFSVYRCSALKDIIPTYASSVERAFEFLIKDMGEDRWLCTLMVQSGWRIEYCAASENETYCPEEFEEFYKQRRRWIASTLANIISLIKEWSLIRTLNHRVSYLFCIYQIFLLTSTFIGPSTVIIIVAGGLNYAWDINVVWVVVLQILVCVIYAGICLFMNETWQMQSGKIITFLYAIVMTAVVVGIAEQVAEDLIAFSPDIKTETKNNITVTITTEFPAGAISDDFPVSFVTLYLGLLIAVFLLTGMLHPSEFSCLLNGITYLLCLPSGYLVLNIYSVVNITDRSWGTREEKEHNSVKKTKPWYDGVETVMRKIFFCFDKKETEGNPSNVDMQDEKSKRRRSESDSGQPQNLSKSLGPGFKFGGKSLSRSQSVEQRMEQVNEEKDEDVEEESYSDEEEELYNELDPTAVEDWLPKDMKGYAKLFKDNGYENTNFLSMLTDVDLKRLGIKKVAQRRNLYRKIQNIPEFTIPVDVPKDLSSWLHQIGLEEYKPNFRRNQIKTVRDMEALKSFTIKEINEDLNITKPGHVRRLQDAIKRLRNPTHDERVITKFKEEISQAFLHDLRSVNQEENKFWKDLIRACLEPASDAFGFEEILKGKLQNLRNEWLMVSGIVNCLWIVIIMTLSSSIDLQIAGTNPLSLLFLIVFGFLFVLQFSCMLVHRFTTLSHFIARAPYKFGQNYRSSVSFLSRDVDSEEELLTREVRNLQPQFLKRIRNQRKQGKRKKSNSKSPETAPLIANHHGNDIYTGPPVKEAYEENMLAERG</sequence>
<dbReference type="InterPro" id="IPR029044">
    <property type="entry name" value="Nucleotide-diphossugar_trans"/>
</dbReference>
<evidence type="ECO:0000256" key="3">
    <source>
        <dbReference type="ARBA" id="ARBA00022475"/>
    </source>
</evidence>
<evidence type="ECO:0000256" key="7">
    <source>
        <dbReference type="ARBA" id="ARBA00022989"/>
    </source>
</evidence>
<protein>
    <recommendedName>
        <fullName evidence="2">chitin synthase</fullName>
        <ecNumber evidence="2">2.4.1.16</ecNumber>
    </recommendedName>
</protein>
<dbReference type="InterPro" id="IPR004835">
    <property type="entry name" value="Chitin_synth"/>
</dbReference>
<evidence type="ECO:0000256" key="1">
    <source>
        <dbReference type="ARBA" id="ARBA00004651"/>
    </source>
</evidence>
<feature type="domain" description="SAM" evidence="15">
    <location>
        <begin position="1151"/>
        <end position="1214"/>
    </location>
</feature>
<keyword evidence="5" id="KW-0808">Transferase</keyword>
<feature type="transmembrane region" description="Helical" evidence="14">
    <location>
        <begin position="118"/>
        <end position="142"/>
    </location>
</feature>
<comment type="similarity">
    <text evidence="11">Belongs to the chitin synthase family. Class IV subfamily.</text>
</comment>
<evidence type="ECO:0000256" key="13">
    <source>
        <dbReference type="SAM" id="MobiDB-lite"/>
    </source>
</evidence>
<evidence type="ECO:0000313" key="17">
    <source>
        <dbReference type="Proteomes" id="UP000005408"/>
    </source>
</evidence>
<feature type="transmembrane region" description="Helical" evidence="14">
    <location>
        <begin position="847"/>
        <end position="873"/>
    </location>
</feature>
<feature type="transmembrane region" description="Helical" evidence="14">
    <location>
        <begin position="1352"/>
        <end position="1374"/>
    </location>
</feature>
<dbReference type="OrthoDB" id="370884at2759"/>
<dbReference type="GO" id="GO:0005886">
    <property type="term" value="C:plasma membrane"/>
    <property type="evidence" value="ECO:0007669"/>
    <property type="project" value="UniProtKB-SubCell"/>
</dbReference>
<dbReference type="EC" id="2.4.1.16" evidence="2"/>
<evidence type="ECO:0000256" key="8">
    <source>
        <dbReference type="ARBA" id="ARBA00023054"/>
    </source>
</evidence>